<keyword evidence="4" id="KW-1185">Reference proteome</keyword>
<feature type="region of interest" description="Disordered" evidence="1">
    <location>
        <begin position="121"/>
        <end position="140"/>
    </location>
</feature>
<dbReference type="NCBIfam" id="NF008528">
    <property type="entry name" value="PRK11463.1-2"/>
    <property type="match status" value="1"/>
</dbReference>
<feature type="compositionally biased region" description="Basic and acidic residues" evidence="1">
    <location>
        <begin position="124"/>
        <end position="140"/>
    </location>
</feature>
<keyword evidence="2" id="KW-1133">Transmembrane helix</keyword>
<proteinExistence type="predicted"/>
<accession>A0A844GDJ0</accession>
<reference evidence="3 4" key="1">
    <citation type="submission" date="2019-11" db="EMBL/GenBank/DDBJ databases">
        <title>Draft genome sequence of Paludibacterium sp. dN18-1.</title>
        <authorList>
            <person name="Im W.-T."/>
        </authorList>
    </citation>
    <scope>NUCLEOTIDE SEQUENCE [LARGE SCALE GENOMIC DNA]</scope>
    <source>
        <strain evidence="4">dN 18-1</strain>
    </source>
</reference>
<dbReference type="PANTHER" id="PTHR35335">
    <property type="entry name" value="UPF0716 PROTEIN FXSA"/>
    <property type="match status" value="1"/>
</dbReference>
<comment type="caution">
    <text evidence="3">The sequence shown here is derived from an EMBL/GenBank/DDBJ whole genome shotgun (WGS) entry which is preliminary data.</text>
</comment>
<feature type="transmembrane region" description="Helical" evidence="2">
    <location>
        <begin position="32"/>
        <end position="57"/>
    </location>
</feature>
<evidence type="ECO:0000313" key="4">
    <source>
        <dbReference type="Proteomes" id="UP000446658"/>
    </source>
</evidence>
<evidence type="ECO:0000256" key="2">
    <source>
        <dbReference type="SAM" id="Phobius"/>
    </source>
</evidence>
<feature type="transmembrane region" description="Helical" evidence="2">
    <location>
        <begin position="78"/>
        <end position="103"/>
    </location>
</feature>
<evidence type="ECO:0000313" key="3">
    <source>
        <dbReference type="EMBL" id="MTD32987.1"/>
    </source>
</evidence>
<evidence type="ECO:0000256" key="1">
    <source>
        <dbReference type="SAM" id="MobiDB-lite"/>
    </source>
</evidence>
<dbReference type="RefSeq" id="WP_230369644.1">
    <property type="nucleotide sequence ID" value="NZ_WLYX01000001.1"/>
</dbReference>
<name>A0A844GDJ0_9NEIS</name>
<dbReference type="Pfam" id="PF04186">
    <property type="entry name" value="FxsA"/>
    <property type="match status" value="1"/>
</dbReference>
<dbReference type="PANTHER" id="PTHR35335:SF1">
    <property type="entry name" value="UPF0716 PROTEIN FXSA"/>
    <property type="match status" value="1"/>
</dbReference>
<keyword evidence="2" id="KW-0812">Transmembrane</keyword>
<dbReference type="AlphaFoldDB" id="A0A844GDJ0"/>
<dbReference type="InterPro" id="IPR007313">
    <property type="entry name" value="FxsA"/>
</dbReference>
<dbReference type="Proteomes" id="UP000446658">
    <property type="component" value="Unassembled WGS sequence"/>
</dbReference>
<sequence>MRALLLILLLYPFLEIATLVSLADHFGSGPVLLWVIFTAILGIGMLRNQKLAALLTLGSVLNQGERVSIYSLLWPLRYLLAGILFLIPGVISDLFAVLLLLPFKGPALPVGPRPTGTAEDVIEGEYHRVDEPTDPSRRIN</sequence>
<organism evidence="3 4">
    <name type="scientific">Paludibacterium denitrificans</name>
    <dbReference type="NCBI Taxonomy" id="2675226"/>
    <lineage>
        <taxon>Bacteria</taxon>
        <taxon>Pseudomonadati</taxon>
        <taxon>Pseudomonadota</taxon>
        <taxon>Betaproteobacteria</taxon>
        <taxon>Neisseriales</taxon>
        <taxon>Chromobacteriaceae</taxon>
        <taxon>Paludibacterium</taxon>
    </lineage>
</organism>
<protein>
    <submittedName>
        <fullName evidence="3">Membrane protein FxsA</fullName>
    </submittedName>
</protein>
<dbReference type="EMBL" id="WLYX01000001">
    <property type="protein sequence ID" value="MTD32987.1"/>
    <property type="molecule type" value="Genomic_DNA"/>
</dbReference>
<gene>
    <name evidence="3" type="ORF">GKE73_06510</name>
</gene>
<dbReference type="GO" id="GO:0016020">
    <property type="term" value="C:membrane"/>
    <property type="evidence" value="ECO:0007669"/>
    <property type="project" value="InterPro"/>
</dbReference>
<keyword evidence="2" id="KW-0472">Membrane</keyword>